<keyword evidence="2" id="KW-1185">Reference proteome</keyword>
<evidence type="ECO:0000313" key="1">
    <source>
        <dbReference type="EMBL" id="KAF1937534.1"/>
    </source>
</evidence>
<organism evidence="1 2">
    <name type="scientific">Clathrospora elynae</name>
    <dbReference type="NCBI Taxonomy" id="706981"/>
    <lineage>
        <taxon>Eukaryota</taxon>
        <taxon>Fungi</taxon>
        <taxon>Dikarya</taxon>
        <taxon>Ascomycota</taxon>
        <taxon>Pezizomycotina</taxon>
        <taxon>Dothideomycetes</taxon>
        <taxon>Pleosporomycetidae</taxon>
        <taxon>Pleosporales</taxon>
        <taxon>Diademaceae</taxon>
        <taxon>Clathrospora</taxon>
    </lineage>
</organism>
<protein>
    <submittedName>
        <fullName evidence="1">Uncharacterized protein</fullName>
    </submittedName>
</protein>
<name>A0A6A5SD45_9PLEO</name>
<dbReference type="OrthoDB" id="3774419at2759"/>
<gene>
    <name evidence="1" type="ORF">EJ02DRAFT_437807</name>
</gene>
<dbReference type="EMBL" id="ML976135">
    <property type="protein sequence ID" value="KAF1937534.1"/>
    <property type="molecule type" value="Genomic_DNA"/>
</dbReference>
<sequence>MPCDTQYAVYVSWVGNGKTKTRDISAFGDFSSDEDEEPENLFGEDYSHTQGHLTIDGRLFLEAVGRLPVVDVPAHGSTTDVDDFEGYDGLVYQIYLERVEKACGKTLDLSPLFAIFEAPVLPITARYED</sequence>
<dbReference type="Proteomes" id="UP000800038">
    <property type="component" value="Unassembled WGS sequence"/>
</dbReference>
<reference evidence="1" key="1">
    <citation type="journal article" date="2020" name="Stud. Mycol.">
        <title>101 Dothideomycetes genomes: a test case for predicting lifestyles and emergence of pathogens.</title>
        <authorList>
            <person name="Haridas S."/>
            <person name="Albert R."/>
            <person name="Binder M."/>
            <person name="Bloem J."/>
            <person name="Labutti K."/>
            <person name="Salamov A."/>
            <person name="Andreopoulos B."/>
            <person name="Baker S."/>
            <person name="Barry K."/>
            <person name="Bills G."/>
            <person name="Bluhm B."/>
            <person name="Cannon C."/>
            <person name="Castanera R."/>
            <person name="Culley D."/>
            <person name="Daum C."/>
            <person name="Ezra D."/>
            <person name="Gonzalez J."/>
            <person name="Henrissat B."/>
            <person name="Kuo A."/>
            <person name="Liang C."/>
            <person name="Lipzen A."/>
            <person name="Lutzoni F."/>
            <person name="Magnuson J."/>
            <person name="Mondo S."/>
            <person name="Nolan M."/>
            <person name="Ohm R."/>
            <person name="Pangilinan J."/>
            <person name="Park H.-J."/>
            <person name="Ramirez L."/>
            <person name="Alfaro M."/>
            <person name="Sun H."/>
            <person name="Tritt A."/>
            <person name="Yoshinaga Y."/>
            <person name="Zwiers L.-H."/>
            <person name="Turgeon B."/>
            <person name="Goodwin S."/>
            <person name="Spatafora J."/>
            <person name="Crous P."/>
            <person name="Grigoriev I."/>
        </authorList>
    </citation>
    <scope>NUCLEOTIDE SEQUENCE</scope>
    <source>
        <strain evidence="1">CBS 161.51</strain>
    </source>
</reference>
<accession>A0A6A5SD45</accession>
<proteinExistence type="predicted"/>
<dbReference type="AlphaFoldDB" id="A0A6A5SD45"/>
<evidence type="ECO:0000313" key="2">
    <source>
        <dbReference type="Proteomes" id="UP000800038"/>
    </source>
</evidence>